<organism evidence="4 5">
    <name type="scientific">Paenibacillus montaniterrae</name>
    <dbReference type="NCBI Taxonomy" id="429341"/>
    <lineage>
        <taxon>Bacteria</taxon>
        <taxon>Bacillati</taxon>
        <taxon>Bacillota</taxon>
        <taxon>Bacilli</taxon>
        <taxon>Bacillales</taxon>
        <taxon>Paenibacillaceae</taxon>
        <taxon>Paenibacillus</taxon>
    </lineage>
</organism>
<dbReference type="Proteomes" id="UP000683139">
    <property type="component" value="Unassembled WGS sequence"/>
</dbReference>
<dbReference type="InterPro" id="IPR025194">
    <property type="entry name" value="RodZ-like_C"/>
</dbReference>
<evidence type="ECO:0000313" key="5">
    <source>
        <dbReference type="Proteomes" id="UP000683139"/>
    </source>
</evidence>
<dbReference type="GO" id="GO:0003677">
    <property type="term" value="F:DNA binding"/>
    <property type="evidence" value="ECO:0007669"/>
    <property type="project" value="InterPro"/>
</dbReference>
<evidence type="ECO:0000256" key="1">
    <source>
        <dbReference type="SAM" id="MobiDB-lite"/>
    </source>
</evidence>
<dbReference type="PANTHER" id="PTHR34475">
    <property type="match status" value="1"/>
</dbReference>
<feature type="compositionally biased region" description="Polar residues" evidence="1">
    <location>
        <begin position="140"/>
        <end position="151"/>
    </location>
</feature>
<dbReference type="Pfam" id="PF13464">
    <property type="entry name" value="RodZ_C"/>
    <property type="match status" value="1"/>
</dbReference>
<dbReference type="PANTHER" id="PTHR34475:SF1">
    <property type="entry name" value="CYTOSKELETON PROTEIN RODZ"/>
    <property type="match status" value="1"/>
</dbReference>
<keyword evidence="5" id="KW-1185">Reference proteome</keyword>
<dbReference type="EMBL" id="BOSE01000001">
    <property type="protein sequence ID" value="GIP14621.1"/>
    <property type="molecule type" value="Genomic_DNA"/>
</dbReference>
<feature type="transmembrane region" description="Helical" evidence="2">
    <location>
        <begin position="103"/>
        <end position="126"/>
    </location>
</feature>
<keyword evidence="2" id="KW-1133">Transmembrane helix</keyword>
<protein>
    <submittedName>
        <fullName evidence="4">XRE family transcriptional regulator</fullName>
    </submittedName>
</protein>
<gene>
    <name evidence="4" type="ORF">J40TS1_02630</name>
</gene>
<dbReference type="AlphaFoldDB" id="A0A919YNQ4"/>
<dbReference type="SUPFAM" id="SSF47413">
    <property type="entry name" value="lambda repressor-like DNA-binding domains"/>
    <property type="match status" value="1"/>
</dbReference>
<keyword evidence="2" id="KW-0812">Transmembrane</keyword>
<feature type="region of interest" description="Disordered" evidence="1">
    <location>
        <begin position="133"/>
        <end position="174"/>
    </location>
</feature>
<proteinExistence type="predicted"/>
<dbReference type="InterPro" id="IPR050400">
    <property type="entry name" value="Bact_Cytoskel_RodZ"/>
</dbReference>
<name>A0A919YNQ4_9BACL</name>
<evidence type="ECO:0000256" key="2">
    <source>
        <dbReference type="SAM" id="Phobius"/>
    </source>
</evidence>
<dbReference type="RefSeq" id="WP_213512836.1">
    <property type="nucleotide sequence ID" value="NZ_BOSE01000001.1"/>
</dbReference>
<keyword evidence="2" id="KW-0472">Membrane</keyword>
<dbReference type="Gene3D" id="1.10.260.40">
    <property type="entry name" value="lambda repressor-like DNA-binding domains"/>
    <property type="match status" value="1"/>
</dbReference>
<comment type="caution">
    <text evidence="4">The sequence shown here is derived from an EMBL/GenBank/DDBJ whole genome shotgun (WGS) entry which is preliminary data.</text>
</comment>
<feature type="domain" description="Cytoskeleton protein RodZ-like C-terminal" evidence="3">
    <location>
        <begin position="206"/>
        <end position="258"/>
    </location>
</feature>
<dbReference type="Pfam" id="PF13413">
    <property type="entry name" value="HTH_25"/>
    <property type="match status" value="1"/>
</dbReference>
<accession>A0A919YNQ4</accession>
<feature type="compositionally biased region" description="Pro residues" evidence="1">
    <location>
        <begin position="163"/>
        <end position="174"/>
    </location>
</feature>
<dbReference type="InterPro" id="IPR010982">
    <property type="entry name" value="Lambda_DNA-bd_dom_sf"/>
</dbReference>
<dbReference type="InterPro" id="IPR001387">
    <property type="entry name" value="Cro/C1-type_HTH"/>
</dbReference>
<sequence>MSELGALLKKAREEKGFSLDEVQEQTKIRKRYLEALEEGDFDVLPGKFYIRAFIKNYAEFVGLDADEVLKHYQVEVPEPDMPVTETLPARKPRRMRSARSERFGKIGFTVLLWGFLLLVILVIYYYNVNTESKPPKETDSTAITDNSESVATPTPSPDQATPTPTPSPTPPPPVTLTFVEKSGKDDLFSVSPVKESYELKVTNSGDASWLEIYDNGKNGTRLYYANIKDGEEETFNVKGDVYLVLGRPANLEVRLDNVVIEDGDNNKGSKRILLQMQGTDTTAE</sequence>
<dbReference type="CDD" id="cd00093">
    <property type="entry name" value="HTH_XRE"/>
    <property type="match status" value="1"/>
</dbReference>
<evidence type="ECO:0000313" key="4">
    <source>
        <dbReference type="EMBL" id="GIP14621.1"/>
    </source>
</evidence>
<reference evidence="4" key="1">
    <citation type="submission" date="2021-03" db="EMBL/GenBank/DDBJ databases">
        <title>Antimicrobial resistance genes in bacteria isolated from Japanese honey, and their potential for conferring macrolide and lincosamide resistance in the American foulbrood pathogen Paenibacillus larvae.</title>
        <authorList>
            <person name="Okamoto M."/>
            <person name="Kumagai M."/>
            <person name="Kanamori H."/>
            <person name="Takamatsu D."/>
        </authorList>
    </citation>
    <scope>NUCLEOTIDE SEQUENCE</scope>
    <source>
        <strain evidence="4">J40TS1</strain>
    </source>
</reference>
<evidence type="ECO:0000259" key="3">
    <source>
        <dbReference type="Pfam" id="PF13464"/>
    </source>
</evidence>